<name>A0AAV1EDS3_OLDCO</name>
<evidence type="ECO:0000313" key="3">
    <source>
        <dbReference type="Proteomes" id="UP001161247"/>
    </source>
</evidence>
<gene>
    <name evidence="2" type="ORF">OLC1_LOCUS23833</name>
</gene>
<evidence type="ECO:0000259" key="1">
    <source>
        <dbReference type="Pfam" id="PF00646"/>
    </source>
</evidence>
<organism evidence="2 3">
    <name type="scientific">Oldenlandia corymbosa var. corymbosa</name>
    <dbReference type="NCBI Taxonomy" id="529605"/>
    <lineage>
        <taxon>Eukaryota</taxon>
        <taxon>Viridiplantae</taxon>
        <taxon>Streptophyta</taxon>
        <taxon>Embryophyta</taxon>
        <taxon>Tracheophyta</taxon>
        <taxon>Spermatophyta</taxon>
        <taxon>Magnoliopsida</taxon>
        <taxon>eudicotyledons</taxon>
        <taxon>Gunneridae</taxon>
        <taxon>Pentapetalae</taxon>
        <taxon>asterids</taxon>
        <taxon>lamiids</taxon>
        <taxon>Gentianales</taxon>
        <taxon>Rubiaceae</taxon>
        <taxon>Rubioideae</taxon>
        <taxon>Spermacoceae</taxon>
        <taxon>Hedyotis-Oldenlandia complex</taxon>
        <taxon>Oldenlandia</taxon>
    </lineage>
</organism>
<dbReference type="Gene3D" id="1.20.1280.50">
    <property type="match status" value="1"/>
</dbReference>
<accession>A0AAV1EDS3</accession>
<keyword evidence="3" id="KW-1185">Reference proteome</keyword>
<dbReference type="InterPro" id="IPR036047">
    <property type="entry name" value="F-box-like_dom_sf"/>
</dbReference>
<evidence type="ECO:0000313" key="2">
    <source>
        <dbReference type="EMBL" id="CAI9117834.1"/>
    </source>
</evidence>
<reference evidence="2" key="1">
    <citation type="submission" date="2023-03" db="EMBL/GenBank/DDBJ databases">
        <authorList>
            <person name="Julca I."/>
        </authorList>
    </citation>
    <scope>NUCLEOTIDE SEQUENCE</scope>
</reference>
<dbReference type="InterPro" id="IPR025886">
    <property type="entry name" value="PP2-like"/>
</dbReference>
<feature type="domain" description="F-box" evidence="1">
    <location>
        <begin position="13"/>
        <end position="53"/>
    </location>
</feature>
<dbReference type="Pfam" id="PF00646">
    <property type="entry name" value="F-box"/>
    <property type="match status" value="1"/>
</dbReference>
<dbReference type="CDD" id="cd22162">
    <property type="entry name" value="F-box_AtSKIP3-like"/>
    <property type="match status" value="1"/>
</dbReference>
<dbReference type="AlphaFoldDB" id="A0AAV1EDS3"/>
<dbReference type="PANTHER" id="PTHR32278">
    <property type="entry name" value="F-BOX DOMAIN-CONTAINING PROTEIN"/>
    <property type="match status" value="1"/>
</dbReference>
<proteinExistence type="predicted"/>
<protein>
    <submittedName>
        <fullName evidence="2">OLC1v1019319C1</fullName>
    </submittedName>
</protein>
<dbReference type="EMBL" id="OX459126">
    <property type="protein sequence ID" value="CAI9117834.1"/>
    <property type="molecule type" value="Genomic_DNA"/>
</dbReference>
<dbReference type="Pfam" id="PF14299">
    <property type="entry name" value="PP2"/>
    <property type="match status" value="1"/>
</dbReference>
<dbReference type="PANTHER" id="PTHR32278:SF111">
    <property type="entry name" value="F-BOX PROTEIN PP2-B12-RELATED"/>
    <property type="match status" value="1"/>
</dbReference>
<dbReference type="SUPFAM" id="SSF81383">
    <property type="entry name" value="F-box domain"/>
    <property type="match status" value="1"/>
</dbReference>
<dbReference type="InterPro" id="IPR001810">
    <property type="entry name" value="F-box_dom"/>
</dbReference>
<sequence>MEENSSGISSLFSFLPEGCISNIIALTTPKDACRASTVSWVFKSASESDTVWERFLPSDYQQIISNSVDPPLNYATKKELFFSLCQSPIIINDGKLSFWLNKLSGKKCYRICARELSITWVDTPEYWCWTSMPESRFSEVAELIRVCWLDIQGKMPSQMLSLRTTYAAYLIFRVIENSYGLDVVAKASVQFSAVINNDNLLEPETSSVYLIHSPRGERYLRRWYRRHRRPVQQIHGRVPLLRTDGWMELLLGEFFNDEGNRDIEMKLSETSILNWKKGLIVEGIELRTKEL</sequence>
<dbReference type="Proteomes" id="UP001161247">
    <property type="component" value="Chromosome 9"/>
</dbReference>